<evidence type="ECO:0000256" key="1">
    <source>
        <dbReference type="SAM" id="MobiDB-lite"/>
    </source>
</evidence>
<feature type="region of interest" description="Disordered" evidence="1">
    <location>
        <begin position="454"/>
        <end position="476"/>
    </location>
</feature>
<evidence type="ECO:0000313" key="4">
    <source>
        <dbReference type="EMBL" id="KAF9510890.1"/>
    </source>
</evidence>
<feature type="compositionally biased region" description="Basic and acidic residues" evidence="1">
    <location>
        <begin position="388"/>
        <end position="405"/>
    </location>
</feature>
<dbReference type="Proteomes" id="UP000886523">
    <property type="component" value="Unassembled WGS sequence"/>
</dbReference>
<feature type="transmembrane region" description="Helical" evidence="2">
    <location>
        <begin position="49"/>
        <end position="70"/>
    </location>
</feature>
<feature type="transmembrane region" description="Helical" evidence="2">
    <location>
        <begin position="139"/>
        <end position="160"/>
    </location>
</feature>
<keyword evidence="2" id="KW-0472">Membrane</keyword>
<name>A0A9P6ARZ5_9AGAM</name>
<dbReference type="Pfam" id="PF20152">
    <property type="entry name" value="DUF6534"/>
    <property type="match status" value="1"/>
</dbReference>
<feature type="transmembrane region" description="Helical" evidence="2">
    <location>
        <begin position="172"/>
        <end position="195"/>
    </location>
</feature>
<dbReference type="EMBL" id="MU129008">
    <property type="protein sequence ID" value="KAF9510890.1"/>
    <property type="molecule type" value="Genomic_DNA"/>
</dbReference>
<proteinExistence type="predicted"/>
<feature type="compositionally biased region" description="Polar residues" evidence="1">
    <location>
        <begin position="454"/>
        <end position="472"/>
    </location>
</feature>
<evidence type="ECO:0000259" key="3">
    <source>
        <dbReference type="Pfam" id="PF20152"/>
    </source>
</evidence>
<sequence>MVPAADILGGAVLGTLLTALSVSSSLKDAHNSANLTYLADVSASSPSRPLAIIVAFLWGLWKLLTCWYSLRGLFLRNTAETYGCPPPCTLYSACCTKSLYWWFVTNYRNPLALQQSPWEFGILPINITFFAYRVYSLSANLYVGVLVQVLVLLQFGFGAVLELRGIVKECTWLVVTWLTLQAIADVVIAAFMCLLLRRRRTGSPKTNSIINRMVLYTISTGLVTGVLSCICLVLVHFSNFLSSLSMHNSDAGLITGTVCQIRVPVCHWAGLYSITMLANLHMRTSLRVRLDTPSPLELIAYSIEKRMQQDAGDHGGEERSQATRIIVPSEVARNDVDIELMTFFLLYPDDLITGKNEYDQTRIERPRISGYDIGSAPKFVPQSGQLARTEDRDEDTAKVEPPRKQYDVQTSPCQFKLVDVDVVRGRTRSRCLCSDVGFLKKSDQFFTNIKANLTRQISPGPRQSETRPSGVNQPFPESLSEAAWARGMREYSGIQAELEDEDCHAAADTP</sequence>
<accession>A0A9P6ARZ5</accession>
<feature type="transmembrane region" description="Helical" evidence="2">
    <location>
        <begin position="215"/>
        <end position="241"/>
    </location>
</feature>
<dbReference type="AlphaFoldDB" id="A0A9P6ARZ5"/>
<organism evidence="4 5">
    <name type="scientific">Hydnum rufescens UP504</name>
    <dbReference type="NCBI Taxonomy" id="1448309"/>
    <lineage>
        <taxon>Eukaryota</taxon>
        <taxon>Fungi</taxon>
        <taxon>Dikarya</taxon>
        <taxon>Basidiomycota</taxon>
        <taxon>Agaricomycotina</taxon>
        <taxon>Agaricomycetes</taxon>
        <taxon>Cantharellales</taxon>
        <taxon>Hydnaceae</taxon>
        <taxon>Hydnum</taxon>
    </lineage>
</organism>
<dbReference type="InterPro" id="IPR045339">
    <property type="entry name" value="DUF6534"/>
</dbReference>
<dbReference type="PANTHER" id="PTHR40465:SF1">
    <property type="entry name" value="DUF6534 DOMAIN-CONTAINING PROTEIN"/>
    <property type="match status" value="1"/>
</dbReference>
<feature type="region of interest" description="Disordered" evidence="1">
    <location>
        <begin position="382"/>
        <end position="405"/>
    </location>
</feature>
<evidence type="ECO:0000256" key="2">
    <source>
        <dbReference type="SAM" id="Phobius"/>
    </source>
</evidence>
<reference evidence="4" key="1">
    <citation type="journal article" date="2020" name="Nat. Commun.">
        <title>Large-scale genome sequencing of mycorrhizal fungi provides insights into the early evolution of symbiotic traits.</title>
        <authorList>
            <person name="Miyauchi S."/>
            <person name="Kiss E."/>
            <person name="Kuo A."/>
            <person name="Drula E."/>
            <person name="Kohler A."/>
            <person name="Sanchez-Garcia M."/>
            <person name="Morin E."/>
            <person name="Andreopoulos B."/>
            <person name="Barry K.W."/>
            <person name="Bonito G."/>
            <person name="Buee M."/>
            <person name="Carver A."/>
            <person name="Chen C."/>
            <person name="Cichocki N."/>
            <person name="Clum A."/>
            <person name="Culley D."/>
            <person name="Crous P.W."/>
            <person name="Fauchery L."/>
            <person name="Girlanda M."/>
            <person name="Hayes R.D."/>
            <person name="Keri Z."/>
            <person name="LaButti K."/>
            <person name="Lipzen A."/>
            <person name="Lombard V."/>
            <person name="Magnuson J."/>
            <person name="Maillard F."/>
            <person name="Murat C."/>
            <person name="Nolan M."/>
            <person name="Ohm R.A."/>
            <person name="Pangilinan J."/>
            <person name="Pereira M.F."/>
            <person name="Perotto S."/>
            <person name="Peter M."/>
            <person name="Pfister S."/>
            <person name="Riley R."/>
            <person name="Sitrit Y."/>
            <person name="Stielow J.B."/>
            <person name="Szollosi G."/>
            <person name="Zifcakova L."/>
            <person name="Stursova M."/>
            <person name="Spatafora J.W."/>
            <person name="Tedersoo L."/>
            <person name="Vaario L.M."/>
            <person name="Yamada A."/>
            <person name="Yan M."/>
            <person name="Wang P."/>
            <person name="Xu J."/>
            <person name="Bruns T."/>
            <person name="Baldrian P."/>
            <person name="Vilgalys R."/>
            <person name="Dunand C."/>
            <person name="Henrissat B."/>
            <person name="Grigoriev I.V."/>
            <person name="Hibbett D."/>
            <person name="Nagy L.G."/>
            <person name="Martin F.M."/>
        </authorList>
    </citation>
    <scope>NUCLEOTIDE SEQUENCE</scope>
    <source>
        <strain evidence="4">UP504</strain>
    </source>
</reference>
<keyword evidence="2" id="KW-1133">Transmembrane helix</keyword>
<dbReference type="OrthoDB" id="2535105at2759"/>
<gene>
    <name evidence="4" type="ORF">BS47DRAFT_1364220</name>
</gene>
<dbReference type="PANTHER" id="PTHR40465">
    <property type="entry name" value="CHROMOSOME 1, WHOLE GENOME SHOTGUN SEQUENCE"/>
    <property type="match status" value="1"/>
</dbReference>
<keyword evidence="2" id="KW-0812">Transmembrane</keyword>
<evidence type="ECO:0000313" key="5">
    <source>
        <dbReference type="Proteomes" id="UP000886523"/>
    </source>
</evidence>
<comment type="caution">
    <text evidence="4">The sequence shown here is derived from an EMBL/GenBank/DDBJ whole genome shotgun (WGS) entry which is preliminary data.</text>
</comment>
<feature type="domain" description="DUF6534" evidence="3">
    <location>
        <begin position="182"/>
        <end position="284"/>
    </location>
</feature>
<keyword evidence="5" id="KW-1185">Reference proteome</keyword>
<protein>
    <recommendedName>
        <fullName evidence="3">DUF6534 domain-containing protein</fullName>
    </recommendedName>
</protein>